<organism evidence="2 3">
    <name type="scientific">Acrodontium crateriforme</name>
    <dbReference type="NCBI Taxonomy" id="150365"/>
    <lineage>
        <taxon>Eukaryota</taxon>
        <taxon>Fungi</taxon>
        <taxon>Dikarya</taxon>
        <taxon>Ascomycota</taxon>
        <taxon>Pezizomycotina</taxon>
        <taxon>Dothideomycetes</taxon>
        <taxon>Dothideomycetidae</taxon>
        <taxon>Mycosphaerellales</taxon>
        <taxon>Teratosphaeriaceae</taxon>
        <taxon>Acrodontium</taxon>
    </lineage>
</organism>
<proteinExistence type="predicted"/>
<evidence type="ECO:0000313" key="2">
    <source>
        <dbReference type="EMBL" id="WPG99539.1"/>
    </source>
</evidence>
<feature type="region of interest" description="Disordered" evidence="1">
    <location>
        <begin position="137"/>
        <end position="205"/>
    </location>
</feature>
<name>A0AAQ3M2A6_9PEZI</name>
<evidence type="ECO:0000313" key="3">
    <source>
        <dbReference type="Proteomes" id="UP001303373"/>
    </source>
</evidence>
<reference evidence="2 3" key="1">
    <citation type="submission" date="2023-11" db="EMBL/GenBank/DDBJ databases">
        <title>An acidophilic fungus is an integral part of prey digestion in a carnivorous sundew plant.</title>
        <authorList>
            <person name="Tsai I.J."/>
        </authorList>
    </citation>
    <scope>NUCLEOTIDE SEQUENCE [LARGE SCALE GENOMIC DNA]</scope>
    <source>
        <strain evidence="2">169a</strain>
    </source>
</reference>
<keyword evidence="3" id="KW-1185">Reference proteome</keyword>
<gene>
    <name evidence="2" type="ORF">R9X50_00235600</name>
</gene>
<accession>A0AAQ3M2A6</accession>
<feature type="compositionally biased region" description="Polar residues" evidence="1">
    <location>
        <begin position="139"/>
        <end position="153"/>
    </location>
</feature>
<evidence type="ECO:0000256" key="1">
    <source>
        <dbReference type="SAM" id="MobiDB-lite"/>
    </source>
</evidence>
<protein>
    <submittedName>
        <fullName evidence="2">Uncharacterized protein</fullName>
    </submittedName>
</protein>
<feature type="compositionally biased region" description="Basic and acidic residues" evidence="1">
    <location>
        <begin position="196"/>
        <end position="205"/>
    </location>
</feature>
<dbReference type="EMBL" id="CP138582">
    <property type="protein sequence ID" value="WPG99539.1"/>
    <property type="molecule type" value="Genomic_DNA"/>
</dbReference>
<feature type="region of interest" description="Disordered" evidence="1">
    <location>
        <begin position="54"/>
        <end position="87"/>
    </location>
</feature>
<dbReference type="Proteomes" id="UP001303373">
    <property type="component" value="Chromosome 3"/>
</dbReference>
<sequence length="205" mass="22642">MAATAKKEVVAAHTPSKLHDDQFIVHMPSAHEPQPYAYPGCTTEEILALESRHVKTSHASKNGQIDHPKSDGRSMIPGQERKASVGRIHMGSRFTCTDTHEFTCMVDMASTRWNITAAKPQQSRRDMLGQDLGEARQIKVSNKSAPHTRSQSPLKPKHGNAKPGLQSASTRDTRLGATSVHDTTTLPRPRPKTKHPPQDHNTVRQ</sequence>
<dbReference type="AlphaFoldDB" id="A0AAQ3M2A6"/>